<dbReference type="RefSeq" id="WP_263592742.1">
    <property type="nucleotide sequence ID" value="NZ_CP107020.1"/>
</dbReference>
<reference evidence="2" key="1">
    <citation type="submission" date="2022-10" db="EMBL/GenBank/DDBJ databases">
        <title>Whole-Genome Sequencing of Brachybacterium huguangmaarense BRM-3, Isolated from Betula schmidtii.</title>
        <authorList>
            <person name="Haam D."/>
        </authorList>
    </citation>
    <scope>NUCLEOTIDE SEQUENCE</scope>
    <source>
        <strain evidence="2">BRM-3</strain>
    </source>
</reference>
<organism evidence="2 3">
    <name type="scientific">Brachybacterium huguangmaarense</name>
    <dbReference type="NCBI Taxonomy" id="1652028"/>
    <lineage>
        <taxon>Bacteria</taxon>
        <taxon>Bacillati</taxon>
        <taxon>Actinomycetota</taxon>
        <taxon>Actinomycetes</taxon>
        <taxon>Micrococcales</taxon>
        <taxon>Dermabacteraceae</taxon>
        <taxon>Brachybacterium</taxon>
    </lineage>
</organism>
<keyword evidence="1" id="KW-0472">Membrane</keyword>
<protein>
    <recommendedName>
        <fullName evidence="4">Tetratricopeptide repeat protein</fullName>
    </recommendedName>
</protein>
<evidence type="ECO:0008006" key="4">
    <source>
        <dbReference type="Google" id="ProtNLM"/>
    </source>
</evidence>
<evidence type="ECO:0000256" key="1">
    <source>
        <dbReference type="SAM" id="Phobius"/>
    </source>
</evidence>
<evidence type="ECO:0000313" key="2">
    <source>
        <dbReference type="EMBL" id="UYG15528.1"/>
    </source>
</evidence>
<dbReference type="EMBL" id="CP107020">
    <property type="protein sequence ID" value="UYG15528.1"/>
    <property type="molecule type" value="Genomic_DNA"/>
</dbReference>
<proteinExistence type="predicted"/>
<evidence type="ECO:0000313" key="3">
    <source>
        <dbReference type="Proteomes" id="UP001164305"/>
    </source>
</evidence>
<keyword evidence="3" id="KW-1185">Reference proteome</keyword>
<keyword evidence="1" id="KW-0812">Transmembrane</keyword>
<keyword evidence="1" id="KW-1133">Transmembrane helix</keyword>
<feature type="transmembrane region" description="Helical" evidence="1">
    <location>
        <begin position="34"/>
        <end position="55"/>
    </location>
</feature>
<sequence length="139" mass="15488">MRQRLMAAVMVVLTAIYAWGLGWIAVGFARAGGLVGWGLALGVAILLALTVWVTWREVLFGMAAARLGRAYAPARDGAGEEEPLAPRQEFERAREDLEHGSADDWRAWYRVGLAYDALRDRRHARASIRRAIDLERAAR</sequence>
<gene>
    <name evidence="2" type="ORF">BRM3_07660</name>
</gene>
<accession>A0ABY6FX84</accession>
<feature type="transmembrane region" description="Helical" evidence="1">
    <location>
        <begin position="7"/>
        <end position="28"/>
    </location>
</feature>
<name>A0ABY6FX84_9MICO</name>
<dbReference type="Proteomes" id="UP001164305">
    <property type="component" value="Chromosome"/>
</dbReference>